<keyword evidence="3" id="KW-0496">Mitochondrion</keyword>
<evidence type="ECO:0000313" key="3">
    <source>
        <dbReference type="EMBL" id="SPQ94019.1"/>
    </source>
</evidence>
<organism evidence="3 4">
    <name type="scientific">Plasmodiophora brassicae</name>
    <name type="common">Clubroot disease agent</name>
    <dbReference type="NCBI Taxonomy" id="37360"/>
    <lineage>
        <taxon>Eukaryota</taxon>
        <taxon>Sar</taxon>
        <taxon>Rhizaria</taxon>
        <taxon>Endomyxa</taxon>
        <taxon>Phytomyxea</taxon>
        <taxon>Plasmodiophorida</taxon>
        <taxon>Plasmodiophoridae</taxon>
        <taxon>Plasmodiophora</taxon>
    </lineage>
</organism>
<evidence type="ECO:0000313" key="4">
    <source>
        <dbReference type="Proteomes" id="UP000290189"/>
    </source>
</evidence>
<sequence>MIGVESPRAACGDRSVAGPSASVVGAMASRGDTPSPADLIAFVRRIARQPARRLTTEEKRLAAVIRTVRDERVRSTETMSGRKRRTEKPVPEQPASGRKRRTTSRVSPVPQTLPSGPVQPRGAALSALPQRQRIDMLLQSVSAMYHQTSRHGIPAGMERFIPPSHDRLQYSTIEALLSPLRKRSIWESWSPIQLAIFESGLCTLGKDFHAIAKLIENKTTRDVVNLYYHWKQSAHYHMWKALGKPTARPDRDGTDPQRAMQLLLQ</sequence>
<feature type="domain" description="SANT" evidence="2">
    <location>
        <begin position="184"/>
        <end position="235"/>
    </location>
</feature>
<name>A0A3P3Y1I8_PLABS</name>
<reference evidence="3 4" key="1">
    <citation type="submission" date="2018-03" db="EMBL/GenBank/DDBJ databases">
        <authorList>
            <person name="Fogelqvist J."/>
        </authorList>
    </citation>
    <scope>NUCLEOTIDE SEQUENCE [LARGE SCALE GENOMIC DNA]</scope>
</reference>
<dbReference type="SUPFAM" id="SSF46689">
    <property type="entry name" value="Homeodomain-like"/>
    <property type="match status" value="1"/>
</dbReference>
<evidence type="ECO:0000259" key="2">
    <source>
        <dbReference type="PROSITE" id="PS51293"/>
    </source>
</evidence>
<feature type="compositionally biased region" description="Polar residues" evidence="1">
    <location>
        <begin position="104"/>
        <end position="114"/>
    </location>
</feature>
<accession>A0A3P3Y1I8</accession>
<evidence type="ECO:0000256" key="1">
    <source>
        <dbReference type="SAM" id="MobiDB-lite"/>
    </source>
</evidence>
<feature type="region of interest" description="Disordered" evidence="1">
    <location>
        <begin position="72"/>
        <end position="122"/>
    </location>
</feature>
<geneLocation type="mitochondrion" evidence="3"/>
<dbReference type="PROSITE" id="PS51293">
    <property type="entry name" value="SANT"/>
    <property type="match status" value="1"/>
</dbReference>
<dbReference type="Gene3D" id="1.10.10.60">
    <property type="entry name" value="Homeodomain-like"/>
    <property type="match status" value="1"/>
</dbReference>
<proteinExistence type="predicted"/>
<gene>
    <name evidence="3" type="ORF">PLBR_LOCUS1234</name>
</gene>
<dbReference type="InterPro" id="IPR009057">
    <property type="entry name" value="Homeodomain-like_sf"/>
</dbReference>
<protein>
    <recommendedName>
        <fullName evidence="2">SANT domain-containing protein</fullName>
    </recommendedName>
</protein>
<dbReference type="InterPro" id="IPR017884">
    <property type="entry name" value="SANT_dom"/>
</dbReference>
<dbReference type="Proteomes" id="UP000290189">
    <property type="component" value="Unassembled WGS sequence"/>
</dbReference>
<dbReference type="EMBL" id="OVEO01000002">
    <property type="protein sequence ID" value="SPQ94019.1"/>
    <property type="molecule type" value="Genomic_DNA"/>
</dbReference>
<dbReference type="AlphaFoldDB" id="A0A3P3Y1I8"/>